<protein>
    <submittedName>
        <fullName evidence="18">E7</fullName>
    </submittedName>
</protein>
<dbReference type="GO" id="GO:0008270">
    <property type="term" value="F:zinc ion binding"/>
    <property type="evidence" value="ECO:0007669"/>
    <property type="project" value="UniProtKB-KW"/>
</dbReference>
<evidence type="ECO:0000256" key="16">
    <source>
        <dbReference type="ARBA" id="ARBA00023280"/>
    </source>
</evidence>
<evidence type="ECO:0000256" key="2">
    <source>
        <dbReference type="ARBA" id="ARBA00022518"/>
    </source>
</evidence>
<dbReference type="Gene3D" id="3.30.160.330">
    <property type="match status" value="1"/>
</dbReference>
<dbReference type="Pfam" id="PF00527">
    <property type="entry name" value="E7"/>
    <property type="match status" value="1"/>
</dbReference>
<proteinExistence type="predicted"/>
<keyword evidence="13" id="KW-0804">Transcription</keyword>
<dbReference type="GO" id="GO:0003677">
    <property type="term" value="F:DNA binding"/>
    <property type="evidence" value="ECO:0007669"/>
    <property type="project" value="UniProtKB-KW"/>
</dbReference>
<keyword evidence="8" id="KW-1114">Inhibition of host interferon signaling pathway by virus</keyword>
<keyword evidence="10" id="KW-0805">Transcription regulation</keyword>
<evidence type="ECO:0000256" key="6">
    <source>
        <dbReference type="ARBA" id="ARBA00022723"/>
    </source>
</evidence>
<keyword evidence="1" id="KW-1121">Modulation of host cell cycle by virus</keyword>
<evidence type="ECO:0000256" key="3">
    <source>
        <dbReference type="ARBA" id="ARBA00022562"/>
    </source>
</evidence>
<reference evidence="18" key="2">
    <citation type="journal article" date="2007" name="Virus Res.">
        <title>Genus specific features of bovine papillomavirus E6, E7, E5 and E8 proteins.</title>
        <authorList>
            <person name="Tomita Y."/>
            <person name="Ogawa T."/>
            <person name="Jin Z."/>
            <person name="Shirasawa H."/>
        </authorList>
    </citation>
    <scope>NUCLEOTIDE SEQUENCE</scope>
    <source>
        <strain evidence="18">BAPV4</strain>
    </source>
</reference>
<keyword evidence="2" id="KW-0244">Early protein</keyword>
<keyword evidence="17" id="KW-1078">G1/S host cell cycle checkpoint dysregulation by virus</keyword>
<keyword evidence="7" id="KW-0863">Zinc-finger</keyword>
<accession>A3QMF1</accession>
<evidence type="ECO:0000256" key="11">
    <source>
        <dbReference type="ARBA" id="ARBA00023125"/>
    </source>
</evidence>
<evidence type="ECO:0000256" key="7">
    <source>
        <dbReference type="ARBA" id="ARBA00022771"/>
    </source>
</evidence>
<evidence type="ECO:0000313" key="18">
    <source>
        <dbReference type="EMBL" id="AAY86733.1"/>
    </source>
</evidence>
<evidence type="ECO:0000256" key="13">
    <source>
        <dbReference type="ARBA" id="ARBA00023163"/>
    </source>
</evidence>
<evidence type="ECO:0000256" key="12">
    <source>
        <dbReference type="ARBA" id="ARBA00023159"/>
    </source>
</evidence>
<keyword evidence="6" id="KW-0479">Metal-binding</keyword>
<dbReference type="InterPro" id="IPR000148">
    <property type="entry name" value="Papilloma_E7"/>
</dbReference>
<keyword evidence="3" id="KW-1048">Host nucleus</keyword>
<evidence type="ECO:0000256" key="17">
    <source>
        <dbReference type="ARBA" id="ARBA00023309"/>
    </source>
</evidence>
<sequence length="124" mass="13587">MVAGPACTKHLPKDGEPIGGITLLLSRTDNNCDAATPDSDFSTLHAAFKPVENYCPQPAPCQVLRERASLHCGIFFVTLQCPCTFPLRVAVQATHGNIRDFQELLTRATFDLLCPRCASRHYGK</sequence>
<dbReference type="GO" id="GO:0039502">
    <property type="term" value="P:symbiont-mediated suppression of host type I interferon-mediated signaling pathway"/>
    <property type="evidence" value="ECO:0007669"/>
    <property type="project" value="UniProtKB-KW"/>
</dbReference>
<evidence type="ECO:0000256" key="9">
    <source>
        <dbReference type="ARBA" id="ARBA00022833"/>
    </source>
</evidence>
<organism evidence="18">
    <name type="scientific">Bovine papillomavirus</name>
    <dbReference type="NCBI Taxonomy" id="10571"/>
    <lineage>
        <taxon>Viruses</taxon>
        <taxon>Monodnaviria</taxon>
        <taxon>Shotokuvirae</taxon>
        <taxon>Cossaviricota</taxon>
        <taxon>Papovaviricetes</taxon>
        <taxon>Zurhausenvirales</taxon>
        <taxon>Papillomaviridae</taxon>
    </lineage>
</organism>
<evidence type="ECO:0000256" key="5">
    <source>
        <dbReference type="ARBA" id="ARBA00022632"/>
    </source>
</evidence>
<evidence type="ECO:0000256" key="15">
    <source>
        <dbReference type="ARBA" id="ARBA00023258"/>
    </source>
</evidence>
<keyword evidence="14" id="KW-1035">Host cytoplasm</keyword>
<keyword evidence="5" id="KW-1090">Inhibition of host innate immune response by virus</keyword>
<name>A3QMF1_9PAPI</name>
<keyword evidence="11" id="KW-0238">DNA-binding</keyword>
<reference evidence="18" key="1">
    <citation type="journal article" date="2004" name="J. Gen. Virol.">
        <title>Broad-spectrum detection of papillomaviruses in bovine teat papillomas and healthy teat skin.</title>
        <authorList>
            <person name="Ogawa T."/>
            <person name="Tomita Y."/>
            <person name="Okada M."/>
            <person name="Shinozaki K."/>
            <person name="Kubonoya H."/>
            <person name="Kaiho I."/>
            <person name="Shirasawa H."/>
        </authorList>
    </citation>
    <scope>NUCLEOTIDE SEQUENCE</scope>
    <source>
        <strain evidence="18">BAPV4</strain>
    </source>
</reference>
<keyword evidence="16" id="KW-0899">Viral immunoevasion</keyword>
<dbReference type="GO" id="GO:0003700">
    <property type="term" value="F:DNA-binding transcription factor activity"/>
    <property type="evidence" value="ECO:0007669"/>
    <property type="project" value="InterPro"/>
</dbReference>
<dbReference type="GO" id="GO:0052170">
    <property type="term" value="P:symbiont-mediated suppression of host innate immune response"/>
    <property type="evidence" value="ECO:0007669"/>
    <property type="project" value="UniProtKB-KW"/>
</dbReference>
<keyword evidence="9" id="KW-0862">Zinc</keyword>
<keyword evidence="4" id="KW-0945">Host-virus interaction</keyword>
<evidence type="ECO:0000256" key="4">
    <source>
        <dbReference type="ARBA" id="ARBA00022581"/>
    </source>
</evidence>
<dbReference type="GO" id="GO:0039645">
    <property type="term" value="P:symbiont-mediated perturbation of host cell cycle G1/S transition checkpoint"/>
    <property type="evidence" value="ECO:0007669"/>
    <property type="project" value="UniProtKB-KW"/>
</dbReference>
<keyword evidence="15" id="KW-0922">Interferon antiviral system evasion</keyword>
<dbReference type="EMBL" id="DQ098914">
    <property type="protein sequence ID" value="AAY86733.1"/>
    <property type="molecule type" value="Genomic_DNA"/>
</dbReference>
<dbReference type="SUPFAM" id="SSF161234">
    <property type="entry name" value="E7 C-terminal domain-like"/>
    <property type="match status" value="1"/>
</dbReference>
<evidence type="ECO:0000256" key="10">
    <source>
        <dbReference type="ARBA" id="ARBA00023015"/>
    </source>
</evidence>
<keyword evidence="12" id="KW-0010">Activator</keyword>
<evidence type="ECO:0000256" key="1">
    <source>
        <dbReference type="ARBA" id="ARBA00022504"/>
    </source>
</evidence>
<evidence type="ECO:0000256" key="8">
    <source>
        <dbReference type="ARBA" id="ARBA00022830"/>
    </source>
</evidence>
<evidence type="ECO:0000256" key="14">
    <source>
        <dbReference type="ARBA" id="ARBA00023200"/>
    </source>
</evidence>